<evidence type="ECO:0000313" key="2">
    <source>
        <dbReference type="EMBL" id="KAL3784523.1"/>
    </source>
</evidence>
<gene>
    <name evidence="2" type="ORF">ACHAW5_005286</name>
</gene>
<feature type="domain" description="UDP-galactopyranose mutase C-terminal" evidence="1">
    <location>
        <begin position="272"/>
        <end position="336"/>
    </location>
</feature>
<dbReference type="Pfam" id="PF03275">
    <property type="entry name" value="GLF"/>
    <property type="match status" value="1"/>
</dbReference>
<sequence>PQERREKLRIPQKYSILRHLRKEYDNCIVGAGLSRSVIAENYASHFGQTSLIIEKRNHYRRKLSSDYIDMRKPGIRVSLFGVAFIPHSTRESVGIHSSEWVPYEHKVLGMVNGKLVPIPVTIDTVNILFEDIKTTKEMDEFMKKERVPLVDKKGKPREAVNSEEVALANVGNGYDLSFKLLSTSPPSLVPRYWQEFQSERPATDLLLGSAPGIAQRRVHILLWKMLNNSKITVVTNTDYLRLDTDTLLILGWPKLTAVESGIIQQFEDVNGTKVDYTRIVEYKHLLNQTSNHTIYVIERSKDGGEPYYPVPNQENKDLHKKYQDMADKEEGVTTGGWPIINISTWMML</sequence>
<dbReference type="PANTHER" id="PTHR21197:SF0">
    <property type="entry name" value="UDP-GALACTOPYRANOSE MUTASE"/>
    <property type="match status" value="1"/>
</dbReference>
<comment type="caution">
    <text evidence="2">The sequence shown here is derived from an EMBL/GenBank/DDBJ whole genome shotgun (WGS) entry which is preliminary data.</text>
</comment>
<dbReference type="Proteomes" id="UP001530315">
    <property type="component" value="Unassembled WGS sequence"/>
</dbReference>
<reference evidence="2 3" key="1">
    <citation type="submission" date="2024-10" db="EMBL/GenBank/DDBJ databases">
        <title>Updated reference genomes for cyclostephanoid diatoms.</title>
        <authorList>
            <person name="Roberts W.R."/>
            <person name="Alverson A.J."/>
        </authorList>
    </citation>
    <scope>NUCLEOTIDE SEQUENCE [LARGE SCALE GENOMIC DNA]</scope>
    <source>
        <strain evidence="2 3">AJA276-08</strain>
    </source>
</reference>
<protein>
    <recommendedName>
        <fullName evidence="1">UDP-galactopyranose mutase C-terminal domain-containing protein</fullName>
    </recommendedName>
</protein>
<accession>A0ABD3P8Y9</accession>
<evidence type="ECO:0000259" key="1">
    <source>
        <dbReference type="Pfam" id="PF03275"/>
    </source>
</evidence>
<name>A0ABD3P8Y9_9STRA</name>
<dbReference type="InterPro" id="IPR036188">
    <property type="entry name" value="FAD/NAD-bd_sf"/>
</dbReference>
<keyword evidence="3" id="KW-1185">Reference proteome</keyword>
<proteinExistence type="predicted"/>
<dbReference type="PANTHER" id="PTHR21197">
    <property type="entry name" value="UDP-GALACTOPYRANOSE MUTASE"/>
    <property type="match status" value="1"/>
</dbReference>
<dbReference type="SUPFAM" id="SSF51905">
    <property type="entry name" value="FAD/NAD(P)-binding domain"/>
    <property type="match status" value="1"/>
</dbReference>
<feature type="non-terminal residue" evidence="2">
    <location>
        <position position="1"/>
    </location>
</feature>
<dbReference type="EMBL" id="JALLAZ020000926">
    <property type="protein sequence ID" value="KAL3784523.1"/>
    <property type="molecule type" value="Genomic_DNA"/>
</dbReference>
<dbReference type="SUPFAM" id="SSF54373">
    <property type="entry name" value="FAD-linked reductases, C-terminal domain"/>
    <property type="match status" value="1"/>
</dbReference>
<organism evidence="2 3">
    <name type="scientific">Stephanodiscus triporus</name>
    <dbReference type="NCBI Taxonomy" id="2934178"/>
    <lineage>
        <taxon>Eukaryota</taxon>
        <taxon>Sar</taxon>
        <taxon>Stramenopiles</taxon>
        <taxon>Ochrophyta</taxon>
        <taxon>Bacillariophyta</taxon>
        <taxon>Coscinodiscophyceae</taxon>
        <taxon>Thalassiosirophycidae</taxon>
        <taxon>Stephanodiscales</taxon>
        <taxon>Stephanodiscaceae</taxon>
        <taxon>Stephanodiscus</taxon>
    </lineage>
</organism>
<dbReference type="AlphaFoldDB" id="A0ABD3P8Y9"/>
<dbReference type="Gene3D" id="3.40.50.720">
    <property type="entry name" value="NAD(P)-binding Rossmann-like Domain"/>
    <property type="match status" value="1"/>
</dbReference>
<dbReference type="InterPro" id="IPR015899">
    <property type="entry name" value="UDP-GalPyranose_mutase_C"/>
</dbReference>
<evidence type="ECO:0000313" key="3">
    <source>
        <dbReference type="Proteomes" id="UP001530315"/>
    </source>
</evidence>